<dbReference type="Proteomes" id="UP001331761">
    <property type="component" value="Unassembled WGS sequence"/>
</dbReference>
<evidence type="ECO:0000313" key="3">
    <source>
        <dbReference type="Proteomes" id="UP001331761"/>
    </source>
</evidence>
<dbReference type="AlphaFoldDB" id="A0AAN8F4A4"/>
<dbReference type="EMBL" id="WIXE01019426">
    <property type="protein sequence ID" value="KAK5970025.1"/>
    <property type="molecule type" value="Genomic_DNA"/>
</dbReference>
<protein>
    <submittedName>
        <fullName evidence="2">MD domain-containing protein</fullName>
    </submittedName>
</protein>
<name>A0AAN8F4A4_TRICO</name>
<reference evidence="2 3" key="1">
    <citation type="submission" date="2019-10" db="EMBL/GenBank/DDBJ databases">
        <title>Assembly and Annotation for the nematode Trichostrongylus colubriformis.</title>
        <authorList>
            <person name="Martin J."/>
        </authorList>
    </citation>
    <scope>NUCLEOTIDE SEQUENCE [LARGE SCALE GENOMIC DNA]</scope>
    <source>
        <strain evidence="2">G859</strain>
        <tissue evidence="2">Whole worm</tissue>
    </source>
</reference>
<sequence length="119" mass="13637">TNGSCHAHVRAQSDIQVFYGFTLSANGDYPELYANSQSDSNYLIADAVGLLPFHFDVLPSLEGRLNYAILGYDYNMTMPLVMQDRWYALHGLRQGYRTRSSHARRRRPVQRRLARVATQ</sequence>
<accession>A0AAN8F4A4</accession>
<feature type="compositionally biased region" description="Basic residues" evidence="1">
    <location>
        <begin position="99"/>
        <end position="119"/>
    </location>
</feature>
<feature type="non-terminal residue" evidence="2">
    <location>
        <position position="1"/>
    </location>
</feature>
<evidence type="ECO:0000313" key="2">
    <source>
        <dbReference type="EMBL" id="KAK5970025.1"/>
    </source>
</evidence>
<proteinExistence type="predicted"/>
<keyword evidence="3" id="KW-1185">Reference proteome</keyword>
<evidence type="ECO:0000256" key="1">
    <source>
        <dbReference type="SAM" id="MobiDB-lite"/>
    </source>
</evidence>
<feature type="region of interest" description="Disordered" evidence="1">
    <location>
        <begin position="97"/>
        <end position="119"/>
    </location>
</feature>
<organism evidence="2 3">
    <name type="scientific">Trichostrongylus colubriformis</name>
    <name type="common">Black scour worm</name>
    <dbReference type="NCBI Taxonomy" id="6319"/>
    <lineage>
        <taxon>Eukaryota</taxon>
        <taxon>Metazoa</taxon>
        <taxon>Ecdysozoa</taxon>
        <taxon>Nematoda</taxon>
        <taxon>Chromadorea</taxon>
        <taxon>Rhabditida</taxon>
        <taxon>Rhabditina</taxon>
        <taxon>Rhabditomorpha</taxon>
        <taxon>Strongyloidea</taxon>
        <taxon>Trichostrongylidae</taxon>
        <taxon>Trichostrongylus</taxon>
    </lineage>
</organism>
<gene>
    <name evidence="2" type="ORF">GCK32_008999</name>
</gene>
<comment type="caution">
    <text evidence="2">The sequence shown here is derived from an EMBL/GenBank/DDBJ whole genome shotgun (WGS) entry which is preliminary data.</text>
</comment>